<dbReference type="InterPro" id="IPR046668">
    <property type="entry name" value="DUF6538"/>
</dbReference>
<accession>A0A1X7ABP4</accession>
<dbReference type="Gene3D" id="1.10.150.130">
    <property type="match status" value="1"/>
</dbReference>
<dbReference type="InterPro" id="IPR013762">
    <property type="entry name" value="Integrase-like_cat_sf"/>
</dbReference>
<dbReference type="Pfam" id="PF00589">
    <property type="entry name" value="Phage_integrase"/>
    <property type="match status" value="1"/>
</dbReference>
<proteinExistence type="predicted"/>
<evidence type="ECO:0000259" key="3">
    <source>
        <dbReference type="PROSITE" id="PS51898"/>
    </source>
</evidence>
<dbReference type="GO" id="GO:0006310">
    <property type="term" value="P:DNA recombination"/>
    <property type="evidence" value="ECO:0007669"/>
    <property type="project" value="UniProtKB-KW"/>
</dbReference>
<name>A0A1X7ABP4_9RHOB</name>
<keyword evidence="2" id="KW-0233">DNA recombination</keyword>
<dbReference type="Gene3D" id="1.10.443.10">
    <property type="entry name" value="Intergrase catalytic core"/>
    <property type="match status" value="1"/>
</dbReference>
<evidence type="ECO:0000256" key="2">
    <source>
        <dbReference type="ARBA" id="ARBA00023172"/>
    </source>
</evidence>
<keyword evidence="1" id="KW-0238">DNA-binding</keyword>
<dbReference type="GO" id="GO:0003677">
    <property type="term" value="F:DNA binding"/>
    <property type="evidence" value="ECO:0007669"/>
    <property type="project" value="UniProtKB-KW"/>
</dbReference>
<sequence>MSETISPAFTFVKDGVFYFTRRIPKELRDHYTATRIAYSLRTRSPRIAEARARRAADQLDEYWYHLRSQVTELPGKHMLRQMRGKADRTTEPAAVVPTSSSVLLSEAVGIYLTQKGKGKSKTFHRAAERACGYVIDACGDKPLDAYSKADANAFRDALVARGLAGSSMTRVFGTVRAVTNFAASEMGLSLINPFTGVYYDRDAGVSERKPVAADSLAQIQRLCVAADDELRWLVALVSDTGMRLAEAAGLLREDLTVSADGEVVAHVRPHPWRRLKTKGSQRDVPLEGMAKWAALRILEEGGDSKFAFPRYNTGEATNANSASAALNKWLKEHAAAETTMHGFRHAMRDRLRAVECPADIVDQIGGWQTDGVGHSYGSGYPVEVLRKWLRAVTRADMVYGS</sequence>
<organism evidence="4 5">
    <name type="scientific">Pseudooceanicola marinus</name>
    <dbReference type="NCBI Taxonomy" id="396013"/>
    <lineage>
        <taxon>Bacteria</taxon>
        <taxon>Pseudomonadati</taxon>
        <taxon>Pseudomonadota</taxon>
        <taxon>Alphaproteobacteria</taxon>
        <taxon>Rhodobacterales</taxon>
        <taxon>Paracoccaceae</taxon>
        <taxon>Pseudooceanicola</taxon>
    </lineage>
</organism>
<evidence type="ECO:0000256" key="1">
    <source>
        <dbReference type="ARBA" id="ARBA00023125"/>
    </source>
</evidence>
<dbReference type="RefSeq" id="WP_085890251.1">
    <property type="nucleotide sequence ID" value="NZ_FWFN01000014.1"/>
</dbReference>
<dbReference type="Pfam" id="PF20172">
    <property type="entry name" value="DUF6538"/>
    <property type="match status" value="1"/>
</dbReference>
<dbReference type="InterPro" id="IPR010998">
    <property type="entry name" value="Integrase_recombinase_N"/>
</dbReference>
<dbReference type="InterPro" id="IPR011010">
    <property type="entry name" value="DNA_brk_join_enz"/>
</dbReference>
<feature type="domain" description="Tyr recombinase" evidence="3">
    <location>
        <begin position="208"/>
        <end position="394"/>
    </location>
</feature>
<dbReference type="EMBL" id="FWFN01000014">
    <property type="protein sequence ID" value="SLN75070.1"/>
    <property type="molecule type" value="Genomic_DNA"/>
</dbReference>
<evidence type="ECO:0000313" key="4">
    <source>
        <dbReference type="EMBL" id="SLN75070.1"/>
    </source>
</evidence>
<keyword evidence="5" id="KW-1185">Reference proteome</keyword>
<dbReference type="SUPFAM" id="SSF56349">
    <property type="entry name" value="DNA breaking-rejoining enzymes"/>
    <property type="match status" value="1"/>
</dbReference>
<dbReference type="GO" id="GO:0015074">
    <property type="term" value="P:DNA integration"/>
    <property type="evidence" value="ECO:0007669"/>
    <property type="project" value="InterPro"/>
</dbReference>
<dbReference type="InterPro" id="IPR002104">
    <property type="entry name" value="Integrase_catalytic"/>
</dbReference>
<dbReference type="PROSITE" id="PS51898">
    <property type="entry name" value="TYR_RECOMBINASE"/>
    <property type="match status" value="1"/>
</dbReference>
<evidence type="ECO:0000313" key="5">
    <source>
        <dbReference type="Proteomes" id="UP000193963"/>
    </source>
</evidence>
<dbReference type="AlphaFoldDB" id="A0A1X7ABP4"/>
<gene>
    <name evidence="4" type="ORF">PSM7751_04251</name>
</gene>
<reference evidence="4 5" key="1">
    <citation type="submission" date="2017-03" db="EMBL/GenBank/DDBJ databases">
        <authorList>
            <person name="Afonso C.L."/>
            <person name="Miller P.J."/>
            <person name="Scott M.A."/>
            <person name="Spackman E."/>
            <person name="Goraichik I."/>
            <person name="Dimitrov K.M."/>
            <person name="Suarez D.L."/>
            <person name="Swayne D.E."/>
        </authorList>
    </citation>
    <scope>NUCLEOTIDE SEQUENCE [LARGE SCALE GENOMIC DNA]</scope>
    <source>
        <strain evidence="4 5">CECT 7751</strain>
    </source>
</reference>
<dbReference type="Proteomes" id="UP000193963">
    <property type="component" value="Unassembled WGS sequence"/>
</dbReference>
<protein>
    <submittedName>
        <fullName evidence="4">Phage integrase family protein</fullName>
    </submittedName>
</protein>
<dbReference type="OrthoDB" id="7222937at2"/>